<evidence type="ECO:0000256" key="1">
    <source>
        <dbReference type="SAM" id="Phobius"/>
    </source>
</evidence>
<dbReference type="InterPro" id="IPR032508">
    <property type="entry name" value="FecR_C"/>
</dbReference>
<dbReference type="Gene3D" id="3.55.50.30">
    <property type="match status" value="1"/>
</dbReference>
<evidence type="ECO:0008006" key="5">
    <source>
        <dbReference type="Google" id="ProtNLM"/>
    </source>
</evidence>
<name>A0A644WCW1_9ZZZZ</name>
<reference evidence="4" key="1">
    <citation type="submission" date="2019-08" db="EMBL/GenBank/DDBJ databases">
        <authorList>
            <person name="Kucharzyk K."/>
            <person name="Murdoch R.W."/>
            <person name="Higgins S."/>
            <person name="Loffler F."/>
        </authorList>
    </citation>
    <scope>NUCLEOTIDE SEQUENCE</scope>
</reference>
<evidence type="ECO:0000259" key="2">
    <source>
        <dbReference type="Pfam" id="PF04773"/>
    </source>
</evidence>
<feature type="domain" description="Protein FecR C-terminal" evidence="3">
    <location>
        <begin position="262"/>
        <end position="323"/>
    </location>
</feature>
<dbReference type="InterPro" id="IPR012373">
    <property type="entry name" value="Ferrdict_sens_TM"/>
</dbReference>
<dbReference type="AlphaFoldDB" id="A0A644WCW1"/>
<keyword evidence="1" id="KW-0812">Transmembrane</keyword>
<keyword evidence="1" id="KW-1133">Transmembrane helix</keyword>
<dbReference type="Gene3D" id="2.60.120.1440">
    <property type="match status" value="1"/>
</dbReference>
<dbReference type="FunFam" id="2.60.120.1440:FF:000001">
    <property type="entry name" value="Putative anti-sigma factor"/>
    <property type="match status" value="1"/>
</dbReference>
<dbReference type="InterPro" id="IPR006860">
    <property type="entry name" value="FecR"/>
</dbReference>
<evidence type="ECO:0000313" key="4">
    <source>
        <dbReference type="EMBL" id="MPM01666.1"/>
    </source>
</evidence>
<dbReference type="EMBL" id="VSSQ01000813">
    <property type="protein sequence ID" value="MPM01666.1"/>
    <property type="molecule type" value="Genomic_DNA"/>
</dbReference>
<gene>
    <name evidence="4" type="ORF">SDC9_47906</name>
</gene>
<dbReference type="Pfam" id="PF04773">
    <property type="entry name" value="FecR"/>
    <property type="match status" value="1"/>
</dbReference>
<feature type="domain" description="FecR protein" evidence="2">
    <location>
        <begin position="129"/>
        <end position="217"/>
    </location>
</feature>
<evidence type="ECO:0000259" key="3">
    <source>
        <dbReference type="Pfam" id="PF16344"/>
    </source>
</evidence>
<sequence length="343" mass="39264">MQNSSIDILISRLLSNNITDDERKVLDEWLSESPDNKKYLGQLINIWQSSHPAFDPEDIQMESAIRDIHHKIEAAGSLSQGKSFKILVWWQRIAAVLFIPVIVLMGYLLSRDTDFNPQTAYQEVFSPYGVRSKISLPDGSSVWLNSGSKLKYPIEFKSGSRNVSLTGEAFFEVRSDKKNPFVVHTEQMKVEATGTAFNVEAYETDTIVAVTLVHGKVDVDISGRRKLDMQPNQRICFNNLSNKYKLSTVDTYKWIAWKDGVLAFRDDRLDYVFKKIGLMYNVEISVKDVDIASQLYRATFEGESLDEILNLLKLSAPIRYEYTKRVKSESGAFTKEKIEVYKR</sequence>
<comment type="caution">
    <text evidence="4">The sequence shown here is derived from an EMBL/GenBank/DDBJ whole genome shotgun (WGS) entry which is preliminary data.</text>
</comment>
<dbReference type="PANTHER" id="PTHR30273">
    <property type="entry name" value="PERIPLASMIC SIGNAL SENSOR AND SIGMA FACTOR ACTIVATOR FECR-RELATED"/>
    <property type="match status" value="1"/>
</dbReference>
<accession>A0A644WCW1</accession>
<dbReference type="PANTHER" id="PTHR30273:SF2">
    <property type="entry name" value="PROTEIN FECR"/>
    <property type="match status" value="1"/>
</dbReference>
<dbReference type="PIRSF" id="PIRSF018266">
    <property type="entry name" value="FecR"/>
    <property type="match status" value="1"/>
</dbReference>
<feature type="transmembrane region" description="Helical" evidence="1">
    <location>
        <begin position="89"/>
        <end position="109"/>
    </location>
</feature>
<organism evidence="4">
    <name type="scientific">bioreactor metagenome</name>
    <dbReference type="NCBI Taxonomy" id="1076179"/>
    <lineage>
        <taxon>unclassified sequences</taxon>
        <taxon>metagenomes</taxon>
        <taxon>ecological metagenomes</taxon>
    </lineage>
</organism>
<dbReference type="Pfam" id="PF16344">
    <property type="entry name" value="FecR_C"/>
    <property type="match status" value="1"/>
</dbReference>
<dbReference type="GO" id="GO:0016989">
    <property type="term" value="F:sigma factor antagonist activity"/>
    <property type="evidence" value="ECO:0007669"/>
    <property type="project" value="TreeGrafter"/>
</dbReference>
<keyword evidence="1" id="KW-0472">Membrane</keyword>
<protein>
    <recommendedName>
        <fullName evidence="5">FecR protein domain-containing protein</fullName>
    </recommendedName>
</protein>
<proteinExistence type="predicted"/>